<dbReference type="Pfam" id="PF04221">
    <property type="entry name" value="RelB"/>
    <property type="match status" value="1"/>
</dbReference>
<proteinExistence type="predicted"/>
<accession>A0A512PM59</accession>
<dbReference type="EMBL" id="BKAM01000013">
    <property type="protein sequence ID" value="GEP72282.1"/>
    <property type="molecule type" value="Genomic_DNA"/>
</dbReference>
<name>A0A512PM59_9LACO</name>
<gene>
    <name evidence="1" type="ORF">LRA02_11500</name>
</gene>
<organism evidence="1 2">
    <name type="scientific">Lentilactobacillus rapi</name>
    <dbReference type="NCBI Taxonomy" id="481723"/>
    <lineage>
        <taxon>Bacteria</taxon>
        <taxon>Bacillati</taxon>
        <taxon>Bacillota</taxon>
        <taxon>Bacilli</taxon>
        <taxon>Lactobacillales</taxon>
        <taxon>Lactobacillaceae</taxon>
        <taxon>Lentilactobacillus</taxon>
    </lineage>
</organism>
<protein>
    <submittedName>
        <fullName evidence="1">DNA-damage-inducible protein J</fullName>
    </submittedName>
</protein>
<dbReference type="AlphaFoldDB" id="A0A512PM59"/>
<evidence type="ECO:0000313" key="2">
    <source>
        <dbReference type="Proteomes" id="UP000321569"/>
    </source>
</evidence>
<dbReference type="Proteomes" id="UP000321569">
    <property type="component" value="Unassembled WGS sequence"/>
</dbReference>
<dbReference type="Gene3D" id="1.10.1220.10">
    <property type="entry name" value="Met repressor-like"/>
    <property type="match status" value="1"/>
</dbReference>
<dbReference type="GO" id="GO:0006355">
    <property type="term" value="P:regulation of DNA-templated transcription"/>
    <property type="evidence" value="ECO:0007669"/>
    <property type="project" value="InterPro"/>
</dbReference>
<comment type="caution">
    <text evidence="1">The sequence shown here is derived from an EMBL/GenBank/DDBJ whole genome shotgun (WGS) entry which is preliminary data.</text>
</comment>
<dbReference type="InterPro" id="IPR013321">
    <property type="entry name" value="Arc_rbn_hlx_hlx"/>
</dbReference>
<dbReference type="NCBIfam" id="TIGR02384">
    <property type="entry name" value="RelB_DinJ"/>
    <property type="match status" value="1"/>
</dbReference>
<dbReference type="InterPro" id="IPR007337">
    <property type="entry name" value="RelB/DinJ"/>
</dbReference>
<sequence length="89" mass="9990">MAATKKETLKVRINSHLKSETEKLLSSMGLTYSDAVTLFSSAIVNEEKIPFEIQSDPFYAKENQAVLRKSINQLESGAGKYHDLIDKDK</sequence>
<dbReference type="STRING" id="1423795.FD12_GL002307"/>
<evidence type="ECO:0000313" key="1">
    <source>
        <dbReference type="EMBL" id="GEP72282.1"/>
    </source>
</evidence>
<dbReference type="RefSeq" id="WP_056982192.1">
    <property type="nucleotide sequence ID" value="NZ_BKAM01000013.1"/>
</dbReference>
<reference evidence="1 2" key="1">
    <citation type="submission" date="2019-07" db="EMBL/GenBank/DDBJ databases">
        <title>Whole genome shotgun sequence of Lactobacillus rapi NBRC 109618.</title>
        <authorList>
            <person name="Hosoyama A."/>
            <person name="Uohara A."/>
            <person name="Ohji S."/>
            <person name="Ichikawa N."/>
        </authorList>
    </citation>
    <scope>NUCLEOTIDE SEQUENCE [LARGE SCALE GENOMIC DNA]</scope>
    <source>
        <strain evidence="1 2">NBRC 109618</strain>
    </source>
</reference>